<evidence type="ECO:0000313" key="2">
    <source>
        <dbReference type="EMBL" id="GBP03662.1"/>
    </source>
</evidence>
<proteinExistence type="predicted"/>
<feature type="region of interest" description="Disordered" evidence="1">
    <location>
        <begin position="1"/>
        <end position="29"/>
    </location>
</feature>
<feature type="region of interest" description="Disordered" evidence="1">
    <location>
        <begin position="245"/>
        <end position="267"/>
    </location>
</feature>
<feature type="compositionally biased region" description="Basic residues" evidence="1">
    <location>
        <begin position="139"/>
        <end position="149"/>
    </location>
</feature>
<gene>
    <name evidence="2" type="ORF">EVAR_2413_1</name>
</gene>
<evidence type="ECO:0000256" key="1">
    <source>
        <dbReference type="SAM" id="MobiDB-lite"/>
    </source>
</evidence>
<feature type="compositionally biased region" description="Basic residues" evidence="1">
    <location>
        <begin position="8"/>
        <end position="21"/>
    </location>
</feature>
<dbReference type="EMBL" id="BGZK01000011">
    <property type="protein sequence ID" value="GBP03662.1"/>
    <property type="molecule type" value="Genomic_DNA"/>
</dbReference>
<feature type="region of interest" description="Disordered" evidence="1">
    <location>
        <begin position="136"/>
        <end position="158"/>
    </location>
</feature>
<organism evidence="2 3">
    <name type="scientific">Eumeta variegata</name>
    <name type="common">Bagworm moth</name>
    <name type="synonym">Eumeta japonica</name>
    <dbReference type="NCBI Taxonomy" id="151549"/>
    <lineage>
        <taxon>Eukaryota</taxon>
        <taxon>Metazoa</taxon>
        <taxon>Ecdysozoa</taxon>
        <taxon>Arthropoda</taxon>
        <taxon>Hexapoda</taxon>
        <taxon>Insecta</taxon>
        <taxon>Pterygota</taxon>
        <taxon>Neoptera</taxon>
        <taxon>Endopterygota</taxon>
        <taxon>Lepidoptera</taxon>
        <taxon>Glossata</taxon>
        <taxon>Ditrysia</taxon>
        <taxon>Tineoidea</taxon>
        <taxon>Psychidae</taxon>
        <taxon>Oiketicinae</taxon>
        <taxon>Eumeta</taxon>
    </lineage>
</organism>
<evidence type="ECO:0000313" key="3">
    <source>
        <dbReference type="Proteomes" id="UP000299102"/>
    </source>
</evidence>
<accession>A0A4C1SNI3</accession>
<name>A0A4C1SNI3_EUMVA</name>
<sequence length="267" mass="28608">MSGQAPRRLQHGRRVARRTLRRPVSAGGGRTSALCTSEVAAVPSRLHFSEIKCGDICFDAMIGELASDPAAPRRGVGSLARGASTPLYWVQVRDGGLTVASCPGVFSSGTTPTAQVAMVRFWIHCLTSCRSPVADPRGRARSLRRRRRGGGGVRRCSTRVGREAQLKLDTQPTAGGRTLVDADRIKAARIGDPRWRRSDRAHACRPLIRLSTRRTAAAKAVRVSEPRPSTSSFCLVSCDVIPVPTPDHPQARASPRMRSASGGGTGL</sequence>
<dbReference type="AlphaFoldDB" id="A0A4C1SNI3"/>
<dbReference type="Proteomes" id="UP000299102">
    <property type="component" value="Unassembled WGS sequence"/>
</dbReference>
<reference evidence="2 3" key="1">
    <citation type="journal article" date="2019" name="Commun. Biol.">
        <title>The bagworm genome reveals a unique fibroin gene that provides high tensile strength.</title>
        <authorList>
            <person name="Kono N."/>
            <person name="Nakamura H."/>
            <person name="Ohtoshi R."/>
            <person name="Tomita M."/>
            <person name="Numata K."/>
            <person name="Arakawa K."/>
        </authorList>
    </citation>
    <scope>NUCLEOTIDE SEQUENCE [LARGE SCALE GENOMIC DNA]</scope>
</reference>
<comment type="caution">
    <text evidence="2">The sequence shown here is derived from an EMBL/GenBank/DDBJ whole genome shotgun (WGS) entry which is preliminary data.</text>
</comment>
<protein>
    <submittedName>
        <fullName evidence="2">Uncharacterized protein</fullName>
    </submittedName>
</protein>
<keyword evidence="3" id="KW-1185">Reference proteome</keyword>